<dbReference type="GO" id="GO:0015936">
    <property type="term" value="P:coenzyme A metabolic process"/>
    <property type="evidence" value="ECO:0007669"/>
    <property type="project" value="InterPro"/>
</dbReference>
<dbReference type="PROSITE" id="PS01192">
    <property type="entry name" value="HMG_COA_REDUCTASE_3"/>
    <property type="match status" value="1"/>
</dbReference>
<dbReference type="PROSITE" id="PS50065">
    <property type="entry name" value="HMG_COA_REDUCTASE_4"/>
    <property type="match status" value="1"/>
</dbReference>
<dbReference type="SUPFAM" id="SSF55035">
    <property type="entry name" value="NAD-binding domain of HMG-CoA reductase"/>
    <property type="match status" value="1"/>
</dbReference>
<dbReference type="InterPro" id="IPR009029">
    <property type="entry name" value="HMG_CoA_Rdtase_sub-bd_dom_sf"/>
</dbReference>
<accession>A0A7C4NNR6</accession>
<dbReference type="CDD" id="cd00644">
    <property type="entry name" value="HMG-CoA_reductase_classII"/>
    <property type="match status" value="1"/>
</dbReference>
<protein>
    <recommendedName>
        <fullName evidence="3">3-hydroxy-3-methylglutaryl coenzyme A reductase</fullName>
        <shortName evidence="3">HMG-CoA reductase</shortName>
    </recommendedName>
</protein>
<dbReference type="PRINTS" id="PR00071">
    <property type="entry name" value="HMGCOARDTASE"/>
</dbReference>
<dbReference type="PROSITE" id="PS00066">
    <property type="entry name" value="HMG_COA_REDUCTASE_1"/>
    <property type="match status" value="1"/>
</dbReference>
<dbReference type="PANTHER" id="PTHR10572">
    <property type="entry name" value="3-HYDROXY-3-METHYLGLUTARYL-COENZYME A REDUCTASE"/>
    <property type="match status" value="1"/>
</dbReference>
<dbReference type="InterPro" id="IPR023076">
    <property type="entry name" value="HMG_CoA_Rdtase_CS"/>
</dbReference>
<proteinExistence type="inferred from homology"/>
<name>A0A7C4NNR6_STAMA</name>
<dbReference type="NCBIfam" id="TIGR00532">
    <property type="entry name" value="HMG_CoA_R_NAD"/>
    <property type="match status" value="1"/>
</dbReference>
<evidence type="ECO:0000313" key="4">
    <source>
        <dbReference type="EMBL" id="HGQ59152.1"/>
    </source>
</evidence>
<dbReference type="InterPro" id="IPR002202">
    <property type="entry name" value="HMG_CoA_Rdtase"/>
</dbReference>
<comment type="similarity">
    <text evidence="1 3">Belongs to the HMG-CoA reductase family.</text>
</comment>
<dbReference type="GO" id="GO:0004420">
    <property type="term" value="F:hydroxymethylglutaryl-CoA reductase (NADPH) activity"/>
    <property type="evidence" value="ECO:0007669"/>
    <property type="project" value="InterPro"/>
</dbReference>
<dbReference type="AlphaFoldDB" id="A0A7C4NNR6"/>
<sequence>MVEKTSRLTGFYKLSVEERLRLVSEWSGLSREEVELLGNFGNLPVKIADSMIENVIGAMSYPFAVAVNFRINGRDYLVPMVIEETSVVAAASNAAKMLREGDGISASAGPQEMIGQIHVVKVNSPYEKASEIIKLKNELLETAKQADPVLVKYGGGPRDIEVRVFENTPIGNVLIIHLIVDVVDAMGANAVNTMVEALAPQIEKITGGEARLRILSNYATRRIVRAWCRTHVDNVGGREVAEKIFEASVLAEIDPYRAVTHNKGIMNGIIAVALATGQDHRAIEAGAHAYACRTGVYRPLSIWRLDGDYLTGYLELPLQVGTVGGAVKVHPIAKIALKILGVQTAKELAEIMAAVGLAQNLAALRALVTEGIQKGHMRLHAKNLAIMAGATGDLIDIVAERMVKDGLIRYDYAKKLVDEYRSKGGWNSSGERV</sequence>
<dbReference type="SUPFAM" id="SSF56542">
    <property type="entry name" value="Substrate-binding domain of HMG-CoA reductase"/>
    <property type="match status" value="1"/>
</dbReference>
<organism evidence="5">
    <name type="scientific">Staphylothermus marinus</name>
    <dbReference type="NCBI Taxonomy" id="2280"/>
    <lineage>
        <taxon>Archaea</taxon>
        <taxon>Thermoproteota</taxon>
        <taxon>Thermoprotei</taxon>
        <taxon>Desulfurococcales</taxon>
        <taxon>Desulfurococcaceae</taxon>
        <taxon>Staphylothermus</taxon>
    </lineage>
</organism>
<dbReference type="InterPro" id="IPR023074">
    <property type="entry name" value="HMG_CoA_Rdtase_cat_sf"/>
</dbReference>
<reference evidence="5" key="1">
    <citation type="journal article" date="2020" name="mSystems">
        <title>Genome- and Community-Level Interaction Insights into Carbon Utilization and Element Cycling Functions of Hydrothermarchaeota in Hydrothermal Sediment.</title>
        <authorList>
            <person name="Zhou Z."/>
            <person name="Liu Y."/>
            <person name="Xu W."/>
            <person name="Pan J."/>
            <person name="Luo Z.H."/>
            <person name="Li M."/>
        </authorList>
    </citation>
    <scope>NUCLEOTIDE SEQUENCE [LARGE SCALE GENOMIC DNA]</scope>
    <source>
        <strain evidence="4">SpSt-638</strain>
        <strain evidence="5">SpSt-648</strain>
    </source>
</reference>
<evidence type="ECO:0000256" key="1">
    <source>
        <dbReference type="ARBA" id="ARBA00007661"/>
    </source>
</evidence>
<dbReference type="InterPro" id="IPR009023">
    <property type="entry name" value="HMG_CoA_Rdtase_NAD(P)-bd_sf"/>
</dbReference>
<evidence type="ECO:0000256" key="3">
    <source>
        <dbReference type="RuleBase" id="RU361219"/>
    </source>
</evidence>
<keyword evidence="2 3" id="KW-0560">Oxidoreductase</keyword>
<comment type="caution">
    <text evidence="5">The sequence shown here is derived from an EMBL/GenBank/DDBJ whole genome shotgun (WGS) entry which is preliminary data.</text>
</comment>
<dbReference type="EMBL" id="DTBP01000010">
    <property type="protein sequence ID" value="HGQ73648.1"/>
    <property type="molecule type" value="Genomic_DNA"/>
</dbReference>
<dbReference type="InterPro" id="IPR004553">
    <property type="entry name" value="HMG_CoA_Rdtase_bac-typ"/>
</dbReference>
<dbReference type="Pfam" id="PF00368">
    <property type="entry name" value="HMG-CoA_red"/>
    <property type="match status" value="1"/>
</dbReference>
<dbReference type="PANTHER" id="PTHR10572:SF24">
    <property type="entry name" value="3-HYDROXY-3-METHYLGLUTARYL-COENZYME A REDUCTASE"/>
    <property type="match status" value="1"/>
</dbReference>
<dbReference type="Gene3D" id="3.90.770.10">
    <property type="entry name" value="3-hydroxy-3-methylglutaryl-coenzyme A Reductase, Chain A, domain 2"/>
    <property type="match status" value="2"/>
</dbReference>
<dbReference type="Gene3D" id="1.10.8.660">
    <property type="match status" value="1"/>
</dbReference>
<evidence type="ECO:0000256" key="2">
    <source>
        <dbReference type="ARBA" id="ARBA00023002"/>
    </source>
</evidence>
<dbReference type="EMBL" id="DTBE01000007">
    <property type="protein sequence ID" value="HGQ59152.1"/>
    <property type="molecule type" value="Genomic_DNA"/>
</dbReference>
<evidence type="ECO:0000313" key="5">
    <source>
        <dbReference type="EMBL" id="HGQ73648.1"/>
    </source>
</evidence>
<gene>
    <name evidence="4" type="ORF">ENU09_00275</name>
    <name evidence="5" type="ORF">ENU20_01015</name>
</gene>